<dbReference type="EMBL" id="BQNB010010890">
    <property type="protein sequence ID" value="GJS83306.1"/>
    <property type="molecule type" value="Genomic_DNA"/>
</dbReference>
<feature type="coiled-coil region" evidence="1">
    <location>
        <begin position="92"/>
        <end position="167"/>
    </location>
</feature>
<dbReference type="Proteomes" id="UP001151760">
    <property type="component" value="Unassembled WGS sequence"/>
</dbReference>
<protein>
    <submittedName>
        <fullName evidence="3">Uncharacterized protein</fullName>
    </submittedName>
</protein>
<reference evidence="3" key="2">
    <citation type="submission" date="2022-01" db="EMBL/GenBank/DDBJ databases">
        <authorList>
            <person name="Yamashiro T."/>
            <person name="Shiraishi A."/>
            <person name="Satake H."/>
            <person name="Nakayama K."/>
        </authorList>
    </citation>
    <scope>NUCLEOTIDE SEQUENCE</scope>
</reference>
<comment type="caution">
    <text evidence="3">The sequence shown here is derived from an EMBL/GenBank/DDBJ whole genome shotgun (WGS) entry which is preliminary data.</text>
</comment>
<name>A0ABQ4Z0Y8_9ASTR</name>
<sequence>MEVEVEQNVVDKQCAEIERKNLLIENENLIADCLSNKLLYSVMNDVNIVSKFSKLHDAYTVGQARCLELEVEISKLKHKIEKDDHSEMIKRFSNLEIDHLNLQLKYQNLKERFGNNKSQTSQNTPEFDSFFVINKMKEQLQGKNNTIRKLKEKISHMNETRSEADRTLDFKALDSQNIELTEHVTALQEKNKRSTKRKNAIDVEPIVLSPGMYAIDVEPIPHHNRNNWEVHLDYLKHLKESVETLRKMIEEARIEKPLDNTLENACFYSKRSQELLEYVIGTCPKEFNKRDKKAATNPLNRKKQVTVKEPCDTSKNNTQTHIKQ</sequence>
<feature type="compositionally biased region" description="Polar residues" evidence="2">
    <location>
        <begin position="313"/>
        <end position="324"/>
    </location>
</feature>
<proteinExistence type="predicted"/>
<evidence type="ECO:0000313" key="3">
    <source>
        <dbReference type="EMBL" id="GJS83306.1"/>
    </source>
</evidence>
<reference evidence="3" key="1">
    <citation type="journal article" date="2022" name="Int. J. Mol. Sci.">
        <title>Draft Genome of Tanacetum Coccineum: Genomic Comparison of Closely Related Tanacetum-Family Plants.</title>
        <authorList>
            <person name="Yamashiro T."/>
            <person name="Shiraishi A."/>
            <person name="Nakayama K."/>
            <person name="Satake H."/>
        </authorList>
    </citation>
    <scope>NUCLEOTIDE SEQUENCE</scope>
</reference>
<keyword evidence="4" id="KW-1185">Reference proteome</keyword>
<gene>
    <name evidence="3" type="ORF">Tco_0749847</name>
</gene>
<accession>A0ABQ4Z0Y8</accession>
<evidence type="ECO:0000313" key="4">
    <source>
        <dbReference type="Proteomes" id="UP001151760"/>
    </source>
</evidence>
<feature type="region of interest" description="Disordered" evidence="2">
    <location>
        <begin position="292"/>
        <end position="324"/>
    </location>
</feature>
<organism evidence="3 4">
    <name type="scientific">Tanacetum coccineum</name>
    <dbReference type="NCBI Taxonomy" id="301880"/>
    <lineage>
        <taxon>Eukaryota</taxon>
        <taxon>Viridiplantae</taxon>
        <taxon>Streptophyta</taxon>
        <taxon>Embryophyta</taxon>
        <taxon>Tracheophyta</taxon>
        <taxon>Spermatophyta</taxon>
        <taxon>Magnoliopsida</taxon>
        <taxon>eudicotyledons</taxon>
        <taxon>Gunneridae</taxon>
        <taxon>Pentapetalae</taxon>
        <taxon>asterids</taxon>
        <taxon>campanulids</taxon>
        <taxon>Asterales</taxon>
        <taxon>Asteraceae</taxon>
        <taxon>Asteroideae</taxon>
        <taxon>Anthemideae</taxon>
        <taxon>Anthemidinae</taxon>
        <taxon>Tanacetum</taxon>
    </lineage>
</organism>
<evidence type="ECO:0000256" key="1">
    <source>
        <dbReference type="SAM" id="Coils"/>
    </source>
</evidence>
<evidence type="ECO:0000256" key="2">
    <source>
        <dbReference type="SAM" id="MobiDB-lite"/>
    </source>
</evidence>
<keyword evidence="1" id="KW-0175">Coiled coil</keyword>